<dbReference type="EMBL" id="JBBMRA010000006">
    <property type="protein sequence ID" value="MEM5536358.1"/>
    <property type="molecule type" value="Genomic_DNA"/>
</dbReference>
<reference evidence="2 3" key="1">
    <citation type="submission" date="2024-03" db="EMBL/GenBank/DDBJ databases">
        <title>Community enrichment and isolation of bacterial strains for fucoidan degradation.</title>
        <authorList>
            <person name="Sichert A."/>
        </authorList>
    </citation>
    <scope>NUCLEOTIDE SEQUENCE [LARGE SCALE GENOMIC DNA]</scope>
    <source>
        <strain evidence="2 3">AS76</strain>
    </source>
</reference>
<evidence type="ECO:0000313" key="3">
    <source>
        <dbReference type="Proteomes" id="UP001449225"/>
    </source>
</evidence>
<keyword evidence="3" id="KW-1185">Reference proteome</keyword>
<keyword evidence="1" id="KW-0732">Signal</keyword>
<name>A0ABU9TS72_9GAMM</name>
<feature type="chain" id="PRO_5046828058" evidence="1">
    <location>
        <begin position="22"/>
        <end position="211"/>
    </location>
</feature>
<feature type="signal peptide" evidence="1">
    <location>
        <begin position="1"/>
        <end position="21"/>
    </location>
</feature>
<evidence type="ECO:0000313" key="2">
    <source>
        <dbReference type="EMBL" id="MEM5536358.1"/>
    </source>
</evidence>
<accession>A0ABU9TS72</accession>
<dbReference type="Proteomes" id="UP001449225">
    <property type="component" value="Unassembled WGS sequence"/>
</dbReference>
<comment type="caution">
    <text evidence="2">The sequence shown here is derived from an EMBL/GenBank/DDBJ whole genome shotgun (WGS) entry which is preliminary data.</text>
</comment>
<sequence length="211" mass="23376">MKLTILLPIVMSLSVLPTISAAHSKESSYQSTSYYSAPHKGQITHKRVVYKTGAVVHKVPSSGISLRFGNVSFIFNEGVYYRPVSQGYAVVRPPVGLKVRSLPKGREKVVIKGRGYYVSQGIYYVHDNGYYRVINEPRNDLIYSSHTSAVAEKKGRGARSAGFQLGSTYGSIPQGAKSVTVNGQQYFKYRDVYFLPQSSGRGVHYLAVRLN</sequence>
<dbReference type="Pfam" id="PF20125">
    <property type="entry name" value="DUF6515"/>
    <property type="match status" value="1"/>
</dbReference>
<gene>
    <name evidence="2" type="ORF">WNY58_08140</name>
</gene>
<evidence type="ECO:0000256" key="1">
    <source>
        <dbReference type="SAM" id="SignalP"/>
    </source>
</evidence>
<protein>
    <submittedName>
        <fullName evidence="2">DUF6515 family protein</fullName>
    </submittedName>
</protein>
<organism evidence="2 3">
    <name type="scientific">Neptuniibacter pectenicola</name>
    <dbReference type="NCBI Taxonomy" id="1806669"/>
    <lineage>
        <taxon>Bacteria</taxon>
        <taxon>Pseudomonadati</taxon>
        <taxon>Pseudomonadota</taxon>
        <taxon>Gammaproteobacteria</taxon>
        <taxon>Oceanospirillales</taxon>
        <taxon>Oceanospirillaceae</taxon>
        <taxon>Neptuniibacter</taxon>
    </lineage>
</organism>
<dbReference type="RefSeq" id="WP_342854269.1">
    <property type="nucleotide sequence ID" value="NZ_JBBMRA010000006.1"/>
</dbReference>
<dbReference type="InterPro" id="IPR045398">
    <property type="entry name" value="DUF6515"/>
</dbReference>
<proteinExistence type="predicted"/>